<evidence type="ECO:0000256" key="1">
    <source>
        <dbReference type="ARBA" id="ARBA00008791"/>
    </source>
</evidence>
<feature type="domain" description="UspA" evidence="2">
    <location>
        <begin position="158"/>
        <end position="270"/>
    </location>
</feature>
<dbReference type="AlphaFoldDB" id="B0T0N0"/>
<dbReference type="InterPro" id="IPR006015">
    <property type="entry name" value="Universal_stress_UspA"/>
</dbReference>
<dbReference type="eggNOG" id="COG0589">
    <property type="taxonomic scope" value="Bacteria"/>
</dbReference>
<dbReference type="KEGG" id="cak:Caul_2982"/>
<proteinExistence type="inferred from homology"/>
<dbReference type="SUPFAM" id="SSF52402">
    <property type="entry name" value="Adenine nucleotide alpha hydrolases-like"/>
    <property type="match status" value="2"/>
</dbReference>
<accession>B0T0N0</accession>
<evidence type="ECO:0000313" key="3">
    <source>
        <dbReference type="EMBL" id="ABZ72109.1"/>
    </source>
</evidence>
<organism evidence="3">
    <name type="scientific">Caulobacter sp. (strain K31)</name>
    <dbReference type="NCBI Taxonomy" id="366602"/>
    <lineage>
        <taxon>Bacteria</taxon>
        <taxon>Pseudomonadati</taxon>
        <taxon>Pseudomonadota</taxon>
        <taxon>Alphaproteobacteria</taxon>
        <taxon>Caulobacterales</taxon>
        <taxon>Caulobacteraceae</taxon>
        <taxon>Caulobacter</taxon>
    </lineage>
</organism>
<dbReference type="PRINTS" id="PR01438">
    <property type="entry name" value="UNVRSLSTRESS"/>
</dbReference>
<dbReference type="CDD" id="cd00293">
    <property type="entry name" value="USP-like"/>
    <property type="match status" value="1"/>
</dbReference>
<reference evidence="3" key="1">
    <citation type="submission" date="2008-01" db="EMBL/GenBank/DDBJ databases">
        <title>Complete sequence of chromosome of Caulobacter sp. K31.</title>
        <authorList>
            <consortium name="US DOE Joint Genome Institute"/>
            <person name="Copeland A."/>
            <person name="Lucas S."/>
            <person name="Lapidus A."/>
            <person name="Barry K."/>
            <person name="Glavina del Rio T."/>
            <person name="Dalin E."/>
            <person name="Tice H."/>
            <person name="Pitluck S."/>
            <person name="Bruce D."/>
            <person name="Goodwin L."/>
            <person name="Thompson L.S."/>
            <person name="Brettin T."/>
            <person name="Detter J.C."/>
            <person name="Han C."/>
            <person name="Schmutz J."/>
            <person name="Larimer F."/>
            <person name="Land M."/>
            <person name="Hauser L."/>
            <person name="Kyrpides N."/>
            <person name="Kim E."/>
            <person name="Stephens C."/>
            <person name="Richardson P."/>
        </authorList>
    </citation>
    <scope>NUCLEOTIDE SEQUENCE [LARGE SCALE GENOMIC DNA]</scope>
    <source>
        <strain evidence="3">K31</strain>
    </source>
</reference>
<dbReference type="HOGENOM" id="CLU_049301_5_2_5"/>
<gene>
    <name evidence="3" type="ordered locus">Caul_2982</name>
</gene>
<dbReference type="EMBL" id="CP000927">
    <property type="protein sequence ID" value="ABZ72109.1"/>
    <property type="molecule type" value="Genomic_DNA"/>
</dbReference>
<evidence type="ECO:0000259" key="2">
    <source>
        <dbReference type="Pfam" id="PF00582"/>
    </source>
</evidence>
<sequence length="279" mass="29210">MVYRDIQILAEDSPAGAARAAVAGGLAAHWGGRLTGLFPKTGFPPDMLTAEGMGYLPPQTFQTMIDEQAQAIDQAAAKAQAVFEAAAKVAGVAAEWAQVETQGADLIERARCADLLVMAPTARTCLGGPVLTAASIAMANGGPVLVTPETAEISAVGQRVLIAWNGSREAARALRDAGPFLARAGEIHVLTIAHGSLDEGPHDQALRRRLEPYYAKTTFSRQSGQGGADSEILRRHVKALGADLVVMGLFGHARLREWVLGGVSQDLLVAPPAALLISH</sequence>
<name>B0T0N0_CAUSK</name>
<dbReference type="OrthoDB" id="9804721at2"/>
<dbReference type="Pfam" id="PF00582">
    <property type="entry name" value="Usp"/>
    <property type="match status" value="1"/>
</dbReference>
<dbReference type="STRING" id="366602.Caul_2982"/>
<comment type="similarity">
    <text evidence="1">Belongs to the universal stress protein A family.</text>
</comment>
<protein>
    <submittedName>
        <fullName evidence="3">UspA domain protein</fullName>
    </submittedName>
</protein>
<dbReference type="InterPro" id="IPR006016">
    <property type="entry name" value="UspA"/>
</dbReference>
<dbReference type="Gene3D" id="3.40.50.12370">
    <property type="match status" value="1"/>
</dbReference>